<dbReference type="Pfam" id="PF02801">
    <property type="entry name" value="Ketoacyl-synt_C"/>
    <property type="match status" value="1"/>
</dbReference>
<dbReference type="Proteomes" id="UP000075809">
    <property type="component" value="Unassembled WGS sequence"/>
</dbReference>
<dbReference type="GO" id="GO:0004312">
    <property type="term" value="F:fatty acid synthase activity"/>
    <property type="evidence" value="ECO:0007669"/>
    <property type="project" value="TreeGrafter"/>
</dbReference>
<feature type="domain" description="Ketosynthase family 3 (KS3)" evidence="2">
    <location>
        <begin position="1"/>
        <end position="238"/>
    </location>
</feature>
<dbReference type="InterPro" id="IPR050091">
    <property type="entry name" value="PKS_NRPS_Biosynth_Enz"/>
</dbReference>
<reference evidence="3 4" key="1">
    <citation type="submission" date="2015-09" db="EMBL/GenBank/DDBJ databases">
        <title>Trachymyrmex zeteki WGS genome.</title>
        <authorList>
            <person name="Nygaard S."/>
            <person name="Hu H."/>
            <person name="Boomsma J."/>
            <person name="Zhang G."/>
        </authorList>
    </citation>
    <scope>NUCLEOTIDE SEQUENCE [LARGE SCALE GENOMIC DNA]</scope>
    <source>
        <strain evidence="3">Tzet28-1</strain>
        <tissue evidence="3">Whole body</tissue>
    </source>
</reference>
<organism evidence="3 4">
    <name type="scientific">Mycetomoellerius zeteki</name>
    <dbReference type="NCBI Taxonomy" id="64791"/>
    <lineage>
        <taxon>Eukaryota</taxon>
        <taxon>Metazoa</taxon>
        <taxon>Ecdysozoa</taxon>
        <taxon>Arthropoda</taxon>
        <taxon>Hexapoda</taxon>
        <taxon>Insecta</taxon>
        <taxon>Pterygota</taxon>
        <taxon>Neoptera</taxon>
        <taxon>Endopterygota</taxon>
        <taxon>Hymenoptera</taxon>
        <taxon>Apocrita</taxon>
        <taxon>Aculeata</taxon>
        <taxon>Formicoidea</taxon>
        <taxon>Formicidae</taxon>
        <taxon>Myrmicinae</taxon>
        <taxon>Mycetomoellerius</taxon>
    </lineage>
</organism>
<dbReference type="Pfam" id="PF16197">
    <property type="entry name" value="KAsynt_C_assoc"/>
    <property type="match status" value="1"/>
</dbReference>
<dbReference type="SUPFAM" id="SSF53901">
    <property type="entry name" value="Thiolase-like"/>
    <property type="match status" value="1"/>
</dbReference>
<dbReference type="EMBL" id="KQ982192">
    <property type="protein sequence ID" value="KYQ59124.1"/>
    <property type="molecule type" value="Genomic_DNA"/>
</dbReference>
<dbReference type="InterPro" id="IPR014031">
    <property type="entry name" value="Ketoacyl_synth_C"/>
</dbReference>
<sequence length="353" mass="39733">MTSVFYLDTYNYICILHFIIVRRSYSCKNICYVLLGVLSPTGYCRPFDSAANGYSRSETVAVIYLQKAKNAKRIYAICPHIKLNSDGYKEEGITYPSSQMQYTLLKEFYEECKIPTSCLDYVEAHGTATIAGDPPEINAIYNAFCKNRKTPFMVGSVKSNLGHTEPASGFNQIAKAIIALETGFVPPNINYTSPRNDIDALINGTVRVIQEPMSLQNGYVGINSFGFGGSNVHVLLKWNDKLKINNGIPNDDLPRLVLLSGRTEESVKLFLNDIVNHQIDVEYIRLLHDIHTDNINGHPWRGYIILNSFQQDSIKEIQNCERMNRPVCFLFSALGSQWPGMGTYSIFHSLLIS</sequence>
<name>A0A151XFF4_9HYME</name>
<evidence type="ECO:0000313" key="4">
    <source>
        <dbReference type="Proteomes" id="UP000075809"/>
    </source>
</evidence>
<dbReference type="InterPro" id="IPR016039">
    <property type="entry name" value="Thiolase-like"/>
</dbReference>
<dbReference type="InterPro" id="IPR020841">
    <property type="entry name" value="PKS_Beta-ketoAc_synthase_dom"/>
</dbReference>
<dbReference type="Gene3D" id="3.40.47.10">
    <property type="match status" value="1"/>
</dbReference>
<keyword evidence="1" id="KW-0808">Transferase</keyword>
<evidence type="ECO:0000313" key="3">
    <source>
        <dbReference type="EMBL" id="KYQ59124.1"/>
    </source>
</evidence>
<dbReference type="Pfam" id="PF00109">
    <property type="entry name" value="ketoacyl-synt"/>
    <property type="match status" value="1"/>
</dbReference>
<gene>
    <name evidence="3" type="ORF">ALC60_01867</name>
</gene>
<dbReference type="Gene3D" id="3.30.70.3290">
    <property type="match status" value="1"/>
</dbReference>
<dbReference type="PANTHER" id="PTHR43775">
    <property type="entry name" value="FATTY ACID SYNTHASE"/>
    <property type="match status" value="1"/>
</dbReference>
<protein>
    <submittedName>
        <fullName evidence="3">Fatty acid synthase</fullName>
    </submittedName>
</protein>
<evidence type="ECO:0000259" key="2">
    <source>
        <dbReference type="PROSITE" id="PS52004"/>
    </source>
</evidence>
<dbReference type="InterPro" id="IPR032821">
    <property type="entry name" value="PKS_assoc"/>
</dbReference>
<dbReference type="InterPro" id="IPR014030">
    <property type="entry name" value="Ketoacyl_synth_N"/>
</dbReference>
<accession>A0A151XFF4</accession>
<dbReference type="SMART" id="SM00825">
    <property type="entry name" value="PKS_KS"/>
    <property type="match status" value="1"/>
</dbReference>
<proteinExistence type="inferred from homology"/>
<evidence type="ECO:0000256" key="1">
    <source>
        <dbReference type="RuleBase" id="RU003694"/>
    </source>
</evidence>
<dbReference type="CDD" id="cd00833">
    <property type="entry name" value="PKS"/>
    <property type="match status" value="1"/>
</dbReference>
<dbReference type="PANTHER" id="PTHR43775:SF23">
    <property type="entry name" value="FATTY ACID SYNTHASE 3"/>
    <property type="match status" value="1"/>
</dbReference>
<keyword evidence="4" id="KW-1185">Reference proteome</keyword>
<dbReference type="GO" id="GO:0006633">
    <property type="term" value="P:fatty acid biosynthetic process"/>
    <property type="evidence" value="ECO:0007669"/>
    <property type="project" value="TreeGrafter"/>
</dbReference>
<dbReference type="STRING" id="64791.A0A151XFF4"/>
<dbReference type="PROSITE" id="PS52004">
    <property type="entry name" value="KS3_2"/>
    <property type="match status" value="1"/>
</dbReference>
<comment type="similarity">
    <text evidence="1">Belongs to the thiolase-like superfamily. Beta-ketoacyl-ACP synthases family.</text>
</comment>
<dbReference type="AlphaFoldDB" id="A0A151XFF4"/>